<proteinExistence type="predicted"/>
<accession>A0A699Z8S2</accession>
<dbReference type="AlphaFoldDB" id="A0A699Z8S2"/>
<feature type="region of interest" description="Disordered" evidence="1">
    <location>
        <begin position="1"/>
        <end position="32"/>
    </location>
</feature>
<evidence type="ECO:0000313" key="2">
    <source>
        <dbReference type="EMBL" id="GFH15254.1"/>
    </source>
</evidence>
<feature type="non-terminal residue" evidence="2">
    <location>
        <position position="1"/>
    </location>
</feature>
<feature type="region of interest" description="Disordered" evidence="1">
    <location>
        <begin position="50"/>
        <end position="71"/>
    </location>
</feature>
<name>A0A699Z8S2_HAELA</name>
<feature type="compositionally biased region" description="Polar residues" evidence="1">
    <location>
        <begin position="8"/>
        <end position="21"/>
    </location>
</feature>
<feature type="compositionally biased region" description="Polar residues" evidence="1">
    <location>
        <begin position="50"/>
        <end position="59"/>
    </location>
</feature>
<dbReference type="Proteomes" id="UP000485058">
    <property type="component" value="Unassembled WGS sequence"/>
</dbReference>
<comment type="caution">
    <text evidence="2">The sequence shown here is derived from an EMBL/GenBank/DDBJ whole genome shotgun (WGS) entry which is preliminary data.</text>
</comment>
<reference evidence="2 3" key="1">
    <citation type="submission" date="2020-02" db="EMBL/GenBank/DDBJ databases">
        <title>Draft genome sequence of Haematococcus lacustris strain NIES-144.</title>
        <authorList>
            <person name="Morimoto D."/>
            <person name="Nakagawa S."/>
            <person name="Yoshida T."/>
            <person name="Sawayama S."/>
        </authorList>
    </citation>
    <scope>NUCLEOTIDE SEQUENCE [LARGE SCALE GENOMIC DNA]</scope>
    <source>
        <strain evidence="2 3">NIES-144</strain>
    </source>
</reference>
<organism evidence="2 3">
    <name type="scientific">Haematococcus lacustris</name>
    <name type="common">Green alga</name>
    <name type="synonym">Haematococcus pluvialis</name>
    <dbReference type="NCBI Taxonomy" id="44745"/>
    <lineage>
        <taxon>Eukaryota</taxon>
        <taxon>Viridiplantae</taxon>
        <taxon>Chlorophyta</taxon>
        <taxon>core chlorophytes</taxon>
        <taxon>Chlorophyceae</taxon>
        <taxon>CS clade</taxon>
        <taxon>Chlamydomonadales</taxon>
        <taxon>Haematococcaceae</taxon>
        <taxon>Haematococcus</taxon>
    </lineage>
</organism>
<evidence type="ECO:0000313" key="3">
    <source>
        <dbReference type="Proteomes" id="UP000485058"/>
    </source>
</evidence>
<evidence type="ECO:0000256" key="1">
    <source>
        <dbReference type="SAM" id="MobiDB-lite"/>
    </source>
</evidence>
<sequence>MVNDAGCWNTSKMISISQESPETPAGQQDEHTNLQATQLQSAEADIATTGSSCCQPSIRHSTHQPRLQPACSPDFRLTSLLASSP</sequence>
<keyword evidence="3" id="KW-1185">Reference proteome</keyword>
<protein>
    <submittedName>
        <fullName evidence="2">Uncharacterized protein</fullName>
    </submittedName>
</protein>
<dbReference type="EMBL" id="BLLF01000825">
    <property type="protein sequence ID" value="GFH15254.1"/>
    <property type="molecule type" value="Genomic_DNA"/>
</dbReference>
<gene>
    <name evidence="2" type="ORF">HaLaN_11449</name>
</gene>